<evidence type="ECO:0000313" key="21">
    <source>
        <dbReference type="EMBL" id="KAE8295594.1"/>
    </source>
</evidence>
<evidence type="ECO:0000256" key="15">
    <source>
        <dbReference type="ARBA" id="ARBA00048378"/>
    </source>
</evidence>
<keyword evidence="7 17" id="KW-0479">Metal-binding</keyword>
<dbReference type="GO" id="GO:0070403">
    <property type="term" value="F:NAD+ binding"/>
    <property type="evidence" value="ECO:0007669"/>
    <property type="project" value="InterPro"/>
</dbReference>
<feature type="compositionally biased region" description="Basic and acidic residues" evidence="18">
    <location>
        <begin position="1"/>
        <end position="12"/>
    </location>
</feature>
<feature type="region of interest" description="Disordered" evidence="18">
    <location>
        <begin position="1"/>
        <end position="34"/>
    </location>
</feature>
<dbReference type="InterPro" id="IPR029035">
    <property type="entry name" value="DHS-like_NAD/FAD-binding_dom"/>
</dbReference>
<dbReference type="SUPFAM" id="SSF109993">
    <property type="entry name" value="VPS9 domain"/>
    <property type="match status" value="1"/>
</dbReference>
<dbReference type="SMART" id="SM00167">
    <property type="entry name" value="VPS9"/>
    <property type="match status" value="1"/>
</dbReference>
<dbReference type="InterPro" id="IPR050134">
    <property type="entry name" value="NAD-dep_sirtuin_deacylases"/>
</dbReference>
<dbReference type="CDD" id="cd01408">
    <property type="entry name" value="SIRT1"/>
    <property type="match status" value="1"/>
</dbReference>
<dbReference type="PANTHER" id="PTHR11085">
    <property type="entry name" value="NAD-DEPENDENT PROTEIN DEACYLASE SIRTUIN-5, MITOCHONDRIAL-RELATED"/>
    <property type="match status" value="1"/>
</dbReference>
<comment type="caution">
    <text evidence="21">The sequence shown here is derived from an EMBL/GenBank/DDBJ whole genome shotgun (WGS) entry which is preliminary data.</text>
</comment>
<dbReference type="InterPro" id="IPR003123">
    <property type="entry name" value="VPS9"/>
</dbReference>
<evidence type="ECO:0000256" key="18">
    <source>
        <dbReference type="SAM" id="MobiDB-lite"/>
    </source>
</evidence>
<dbReference type="Pfam" id="PF02204">
    <property type="entry name" value="VPS9"/>
    <property type="match status" value="1"/>
</dbReference>
<feature type="domain" description="VPS9" evidence="20">
    <location>
        <begin position="888"/>
        <end position="1031"/>
    </location>
</feature>
<dbReference type="InterPro" id="IPR026590">
    <property type="entry name" value="Ssirtuin_cat_dom"/>
</dbReference>
<feature type="active site" description="Proton acceptor" evidence="17">
    <location>
        <position position="187"/>
    </location>
</feature>
<keyword evidence="9" id="KW-0520">NAD</keyword>
<evidence type="ECO:0000256" key="13">
    <source>
        <dbReference type="ARBA" id="ARBA00042077"/>
    </source>
</evidence>
<feature type="compositionally biased region" description="Low complexity" evidence="18">
    <location>
        <begin position="665"/>
        <end position="683"/>
    </location>
</feature>
<organism evidence="21 22">
    <name type="scientific">Larimichthys crocea</name>
    <name type="common">Large yellow croaker</name>
    <name type="synonym">Pseudosciaena crocea</name>
    <dbReference type="NCBI Taxonomy" id="215358"/>
    <lineage>
        <taxon>Eukaryota</taxon>
        <taxon>Metazoa</taxon>
        <taxon>Chordata</taxon>
        <taxon>Craniata</taxon>
        <taxon>Vertebrata</taxon>
        <taxon>Euteleostomi</taxon>
        <taxon>Actinopterygii</taxon>
        <taxon>Neopterygii</taxon>
        <taxon>Teleostei</taxon>
        <taxon>Neoteleostei</taxon>
        <taxon>Acanthomorphata</taxon>
        <taxon>Eupercaria</taxon>
        <taxon>Sciaenidae</taxon>
        <taxon>Larimichthys</taxon>
    </lineage>
</organism>
<feature type="region of interest" description="Disordered" evidence="18">
    <location>
        <begin position="1053"/>
        <end position="1179"/>
    </location>
</feature>
<reference evidence="21 22" key="1">
    <citation type="submission" date="2019-07" db="EMBL/GenBank/DDBJ databases">
        <title>Chromosome genome assembly for large yellow croaker.</title>
        <authorList>
            <person name="Xiao S."/>
        </authorList>
    </citation>
    <scope>NUCLEOTIDE SEQUENCE [LARGE SCALE GENOMIC DNA]</scope>
    <source>
        <strain evidence="21">JMULYC20181020</strain>
        <tissue evidence="21">Muscle</tissue>
    </source>
</reference>
<accession>A0A6G0IW91</accession>
<dbReference type="InterPro" id="IPR003000">
    <property type="entry name" value="Sirtuin"/>
</dbReference>
<keyword evidence="5" id="KW-0343">GTPase activation</keyword>
<evidence type="ECO:0000256" key="10">
    <source>
        <dbReference type="ARBA" id="ARBA00023242"/>
    </source>
</evidence>
<dbReference type="PANTHER" id="PTHR11085:SF6">
    <property type="entry name" value="NAD-DEPENDENT PROTEIN DEACETYLASE SIRTUIN-2"/>
    <property type="match status" value="1"/>
</dbReference>
<feature type="binding site" evidence="17">
    <location>
        <position position="195"/>
    </location>
    <ligand>
        <name>Zn(2+)</name>
        <dbReference type="ChEBI" id="CHEBI:29105"/>
    </ligand>
</feature>
<evidence type="ECO:0000259" key="20">
    <source>
        <dbReference type="PROSITE" id="PS51205"/>
    </source>
</evidence>
<comment type="catalytic activity">
    <reaction evidence="15">
        <text>N(6)-hexadecanoyl-L-lysyl-[protein] + NAD(+) + H2O = 2''-O-hexadecanoyl-ADP-D-ribose + nicotinamide + L-lysyl-[protein]</text>
        <dbReference type="Rhea" id="RHEA:70563"/>
        <dbReference type="Rhea" id="RHEA-COMP:9752"/>
        <dbReference type="Rhea" id="RHEA-COMP:14175"/>
        <dbReference type="ChEBI" id="CHEBI:15377"/>
        <dbReference type="ChEBI" id="CHEBI:17154"/>
        <dbReference type="ChEBI" id="CHEBI:29969"/>
        <dbReference type="ChEBI" id="CHEBI:57540"/>
        <dbReference type="ChEBI" id="CHEBI:138936"/>
        <dbReference type="ChEBI" id="CHEBI:189673"/>
    </reaction>
    <physiologicalReaction direction="left-to-right" evidence="15">
        <dbReference type="Rhea" id="RHEA:70564"/>
    </physiologicalReaction>
</comment>
<evidence type="ECO:0000256" key="7">
    <source>
        <dbReference type="ARBA" id="ARBA00022723"/>
    </source>
</evidence>
<dbReference type="GO" id="GO:0050793">
    <property type="term" value="P:regulation of developmental process"/>
    <property type="evidence" value="ECO:0007669"/>
    <property type="project" value="UniProtKB-ARBA"/>
</dbReference>
<feature type="binding site" evidence="17">
    <location>
        <position position="200"/>
    </location>
    <ligand>
        <name>Zn(2+)</name>
        <dbReference type="ChEBI" id="CHEBI:29105"/>
    </ligand>
</feature>
<dbReference type="PROSITE" id="PS51205">
    <property type="entry name" value="VPS9"/>
    <property type="match status" value="1"/>
</dbReference>
<evidence type="ECO:0000256" key="3">
    <source>
        <dbReference type="ARBA" id="ARBA00006924"/>
    </source>
</evidence>
<evidence type="ECO:0000256" key="14">
    <source>
        <dbReference type="ARBA" id="ARBA00043039"/>
    </source>
</evidence>
<dbReference type="Gene3D" id="3.40.50.1220">
    <property type="entry name" value="TPP-binding domain"/>
    <property type="match status" value="1"/>
</dbReference>
<feature type="binding site" evidence="17">
    <location>
        <position position="224"/>
    </location>
    <ligand>
        <name>Zn(2+)</name>
        <dbReference type="ChEBI" id="CHEBI:29105"/>
    </ligand>
</feature>
<feature type="compositionally biased region" description="Polar residues" evidence="18">
    <location>
        <begin position="655"/>
        <end position="664"/>
    </location>
</feature>
<dbReference type="SUPFAM" id="SSF52467">
    <property type="entry name" value="DHS-like NAD/FAD-binding domain"/>
    <property type="match status" value="1"/>
</dbReference>
<feature type="compositionally biased region" description="Basic and acidic residues" evidence="18">
    <location>
        <begin position="1129"/>
        <end position="1138"/>
    </location>
</feature>
<evidence type="ECO:0000256" key="1">
    <source>
        <dbReference type="ARBA" id="ARBA00001947"/>
    </source>
</evidence>
<gene>
    <name evidence="21" type="ORF">D5F01_LYC06529</name>
</gene>
<feature type="binding site" evidence="17">
    <location>
        <position position="221"/>
    </location>
    <ligand>
        <name>Zn(2+)</name>
        <dbReference type="ChEBI" id="CHEBI:29105"/>
    </ligand>
</feature>
<dbReference type="GO" id="GO:0046872">
    <property type="term" value="F:metal ion binding"/>
    <property type="evidence" value="ECO:0007669"/>
    <property type="project" value="UniProtKB-KW"/>
</dbReference>
<dbReference type="EMBL" id="REGW02000006">
    <property type="protein sequence ID" value="KAE8295594.1"/>
    <property type="molecule type" value="Genomic_DNA"/>
</dbReference>
<dbReference type="Proteomes" id="UP000424527">
    <property type="component" value="Unassembled WGS sequence"/>
</dbReference>
<dbReference type="GO" id="GO:0017136">
    <property type="term" value="F:histone deacetylase activity, NAD-dependent"/>
    <property type="evidence" value="ECO:0007669"/>
    <property type="project" value="TreeGrafter"/>
</dbReference>
<evidence type="ECO:0000256" key="16">
    <source>
        <dbReference type="ARBA" id="ARBA00048905"/>
    </source>
</evidence>
<protein>
    <recommendedName>
        <fullName evidence="11">NAD-dependent protein deacetylase sirtuin-2</fullName>
        <ecNumber evidence="4">2.3.1.286</ecNumber>
    </recommendedName>
    <alternativeName>
        <fullName evidence="13">NAD-dependent protein defatty-acylase sirtuin-2</fullName>
    </alternativeName>
    <alternativeName>
        <fullName evidence="14">Regulatory protein SIR2 homolog 2</fullName>
    </alternativeName>
    <alternativeName>
        <fullName evidence="12">SIR2-like protein 2</fullName>
    </alternativeName>
</protein>
<evidence type="ECO:0000256" key="6">
    <source>
        <dbReference type="ARBA" id="ARBA00022679"/>
    </source>
</evidence>
<evidence type="ECO:0000256" key="9">
    <source>
        <dbReference type="ARBA" id="ARBA00023027"/>
    </source>
</evidence>
<dbReference type="Pfam" id="PF02146">
    <property type="entry name" value="SIR2"/>
    <property type="match status" value="1"/>
</dbReference>
<proteinExistence type="inferred from homology"/>
<evidence type="ECO:0000256" key="11">
    <source>
        <dbReference type="ARBA" id="ARBA00040697"/>
    </source>
</evidence>
<dbReference type="AlphaFoldDB" id="A0A6G0IW91"/>
<dbReference type="GO" id="GO:0051239">
    <property type="term" value="P:regulation of multicellular organismal process"/>
    <property type="evidence" value="ECO:0007669"/>
    <property type="project" value="UniProtKB-ARBA"/>
</dbReference>
<evidence type="ECO:0000256" key="4">
    <source>
        <dbReference type="ARBA" id="ARBA00012928"/>
    </source>
</evidence>
<evidence type="ECO:0000256" key="8">
    <source>
        <dbReference type="ARBA" id="ARBA00022833"/>
    </source>
</evidence>
<dbReference type="SUPFAM" id="SSF55550">
    <property type="entry name" value="SH2 domain"/>
    <property type="match status" value="1"/>
</dbReference>
<evidence type="ECO:0000256" key="5">
    <source>
        <dbReference type="ARBA" id="ARBA00022468"/>
    </source>
</evidence>
<comment type="subcellular location">
    <subcellularLocation>
        <location evidence="2">Nucleus</location>
    </subcellularLocation>
</comment>
<evidence type="ECO:0000256" key="12">
    <source>
        <dbReference type="ARBA" id="ARBA00041829"/>
    </source>
</evidence>
<feature type="compositionally biased region" description="Polar residues" evidence="18">
    <location>
        <begin position="1113"/>
        <end position="1126"/>
    </location>
</feature>
<feature type="compositionally biased region" description="Basic and acidic residues" evidence="18">
    <location>
        <begin position="1097"/>
        <end position="1107"/>
    </location>
</feature>
<evidence type="ECO:0000259" key="19">
    <source>
        <dbReference type="PROSITE" id="PS50305"/>
    </source>
</evidence>
<dbReference type="Gene3D" id="3.30.1600.10">
    <property type="entry name" value="SIR2/SIRT2 'Small Domain"/>
    <property type="match status" value="1"/>
</dbReference>
<comment type="catalytic activity">
    <reaction evidence="16">
        <text>N(6)-tetradecanoyl-L-lysyl-[protein] + NAD(+) + H2O = 2''-O-tetradecanoyl-ADP-D-ribose + nicotinamide + L-lysyl-[protein]</text>
        <dbReference type="Rhea" id="RHEA:70567"/>
        <dbReference type="Rhea" id="RHEA-COMP:9752"/>
        <dbReference type="Rhea" id="RHEA-COMP:15437"/>
        <dbReference type="ChEBI" id="CHEBI:15377"/>
        <dbReference type="ChEBI" id="CHEBI:17154"/>
        <dbReference type="ChEBI" id="CHEBI:29969"/>
        <dbReference type="ChEBI" id="CHEBI:57540"/>
        <dbReference type="ChEBI" id="CHEBI:141129"/>
        <dbReference type="ChEBI" id="CHEBI:189674"/>
    </reaction>
    <physiologicalReaction direction="left-to-right" evidence="16">
        <dbReference type="Rhea" id="RHEA:70568"/>
    </physiologicalReaction>
</comment>
<feature type="compositionally biased region" description="Basic residues" evidence="18">
    <location>
        <begin position="1053"/>
        <end position="1068"/>
    </location>
</feature>
<feature type="region of interest" description="Disordered" evidence="18">
    <location>
        <begin position="350"/>
        <end position="379"/>
    </location>
</feature>
<evidence type="ECO:0000256" key="17">
    <source>
        <dbReference type="PROSITE-ProRule" id="PRU00236"/>
    </source>
</evidence>
<dbReference type="Gene3D" id="3.30.505.10">
    <property type="entry name" value="SH2 domain"/>
    <property type="match status" value="1"/>
</dbReference>
<keyword evidence="22" id="KW-1185">Reference proteome</keyword>
<dbReference type="GO" id="GO:0005096">
    <property type="term" value="F:GTPase activator activity"/>
    <property type="evidence" value="ECO:0007669"/>
    <property type="project" value="UniProtKB-KW"/>
</dbReference>
<dbReference type="EC" id="2.3.1.286" evidence="4"/>
<feature type="compositionally biased region" description="Basic and acidic residues" evidence="18">
    <location>
        <begin position="1156"/>
        <end position="1166"/>
    </location>
</feature>
<dbReference type="GO" id="GO:0005634">
    <property type="term" value="C:nucleus"/>
    <property type="evidence" value="ECO:0007669"/>
    <property type="project" value="UniProtKB-SubCell"/>
</dbReference>
<name>A0A6G0IW91_LARCR</name>
<dbReference type="InterPro" id="IPR037191">
    <property type="entry name" value="VPS9_dom_sf"/>
</dbReference>
<keyword evidence="8 17" id="KW-0862">Zinc</keyword>
<dbReference type="Pfam" id="PF23268">
    <property type="entry name" value="RIN1"/>
    <property type="match status" value="1"/>
</dbReference>
<comment type="similarity">
    <text evidence="3">Belongs to the sirtuin family. Class I subfamily.</text>
</comment>
<keyword evidence="6" id="KW-0808">Transferase</keyword>
<sequence>MSDASELPKKEEEEVSPEPEPEEQSDDSSEDEAAGDTEMDFLRNLFSGALGLGSPEKVLDELTLEGVARYIKSGKCQNILCMVGAGISTSAGIPDFRSPGTGLYANLQKYNLPYPEAVFQIDYFKKHPEPFFALAKELYPGQFKPTVCHYFMKLLKDKGLLRRCYSQNIDTLERVAGLEGDDLIEAHGTFYTSHCVSFCCRKEYNLDWMKEKIFSDDVPRCDKCSSLVKPDIVFFGENLPVRFFTSMKMDFPRCDLLIVMGTSLQVQPFAGLVSRVSKSCPRLLINMEKAGQADPLLGLLGFGGGMDFDSDKAYRDVAHISTCDDGCLALADLLGWKAELEELVKREHARIDSQDKSGESKGAAAKDTERREDEPDQHMAVHSSVNGTTAIPWRSSRKRLSLLEQLSGSQDAWCPGAPWDRDVAHAAISGTPVGSFLIVRDSATLQPCLLCVSAGGEDKAVLDYNITSTDTVFQLSDSRLSFSDLAHLVLFYSLTRDVLAVCLSIPHWIYSVTEKNKNRLSQLEPKTWLSTPPDQQTDKMTNLEPSSVMCSIQLTSTNGALCIINPLYLREHGDDWLTHRHTQPSYYKRERRLSTTRTWAGSGLQSKRAISLDQEPTTASVESPGLPRAKSADSPLTPSTPTVPAGVVLRRPSRDSTSNPPQRASTGSLPPSTPSSPGGSNNTVFEMQHHGSPVPQSPHRVSWIEDGVWLPPPRPSSLLQPPSLELDSLSISSIEEEQEYQTPSPNTHHPSAHRLADKVINRLSAVGQVLGGLVCPKKRLNNRVQEMSERKGGAFAEAVKGFVEMTLKKGTESSGVTGSEFLQEVRSSLTSLRETLLDYQEIQVMLDGITDMNDSEIDVLVELCLHKVALKPVAEHLYSCIHASRTEDGTFTSLQSNLRVLEKKGMENLGGSAGVGVPDSVTLERIQQRWASVHEAYSPNKKVQILLKVCKTIYHSMSANASSGTVYGADDFLPCLTWVLLRCDVVTLRIDTDYMMELLDPTQLQGEGGYYLTTLYASLYYISSFQPRLAARQLSVEAQKSLNQWHRRRTLHCNQSRRSKHRRTIRRQPCRDRGSQDSGIETGSKEESVPQSPETETGSKEESEKESVCINVVESQQQTESTTEALQSLKEETSGGRDAEDESQMTTPASDCNEQDTIRSKQEERQTLCTVGEEDHRGL</sequence>
<feature type="domain" description="Deacetylase sirtuin-type" evidence="19">
    <location>
        <begin position="57"/>
        <end position="337"/>
    </location>
</feature>
<dbReference type="InterPro" id="IPR026591">
    <property type="entry name" value="Sirtuin_cat_small_dom_sf"/>
</dbReference>
<keyword evidence="10" id="KW-0539">Nucleus</keyword>
<comment type="cofactor">
    <cofactor evidence="1">
        <name>Zn(2+)</name>
        <dbReference type="ChEBI" id="CHEBI:29105"/>
    </cofactor>
</comment>
<feature type="compositionally biased region" description="Acidic residues" evidence="18">
    <location>
        <begin position="13"/>
        <end position="34"/>
    </location>
</feature>
<evidence type="ECO:0000313" key="22">
    <source>
        <dbReference type="Proteomes" id="UP000424527"/>
    </source>
</evidence>
<dbReference type="FunFam" id="3.30.1600.10:FF:000013">
    <property type="entry name" value="NAD-dependent protein deacetylase sirtuin-1"/>
    <property type="match status" value="1"/>
</dbReference>
<feature type="region of interest" description="Disordered" evidence="18">
    <location>
        <begin position="598"/>
        <end position="699"/>
    </location>
</feature>
<dbReference type="InterPro" id="IPR036860">
    <property type="entry name" value="SH2_dom_sf"/>
</dbReference>
<dbReference type="Gene3D" id="1.20.1050.80">
    <property type="entry name" value="VPS9 domain"/>
    <property type="match status" value="1"/>
</dbReference>
<evidence type="ECO:0000256" key="2">
    <source>
        <dbReference type="ARBA" id="ARBA00004123"/>
    </source>
</evidence>
<dbReference type="PROSITE" id="PS50305">
    <property type="entry name" value="SIRTUIN"/>
    <property type="match status" value="1"/>
</dbReference>